<name>A0A803LEU4_CHEQI</name>
<reference evidence="1" key="2">
    <citation type="submission" date="2021-03" db="UniProtKB">
        <authorList>
            <consortium name="EnsemblPlants"/>
        </authorList>
    </citation>
    <scope>IDENTIFICATION</scope>
</reference>
<evidence type="ECO:0000313" key="2">
    <source>
        <dbReference type="Proteomes" id="UP000596660"/>
    </source>
</evidence>
<reference evidence="1" key="1">
    <citation type="journal article" date="2017" name="Nature">
        <title>The genome of Chenopodium quinoa.</title>
        <authorList>
            <person name="Jarvis D.E."/>
            <person name="Ho Y.S."/>
            <person name="Lightfoot D.J."/>
            <person name="Schmoeckel S.M."/>
            <person name="Li B."/>
            <person name="Borm T.J.A."/>
            <person name="Ohyanagi H."/>
            <person name="Mineta K."/>
            <person name="Michell C.T."/>
            <person name="Saber N."/>
            <person name="Kharbatia N.M."/>
            <person name="Rupper R.R."/>
            <person name="Sharp A.R."/>
            <person name="Dally N."/>
            <person name="Boughton B.A."/>
            <person name="Woo Y.H."/>
            <person name="Gao G."/>
            <person name="Schijlen E.G.W.M."/>
            <person name="Guo X."/>
            <person name="Momin A.A."/>
            <person name="Negrao S."/>
            <person name="Al-Babili S."/>
            <person name="Gehring C."/>
            <person name="Roessner U."/>
            <person name="Jung C."/>
            <person name="Murphy K."/>
            <person name="Arold S.T."/>
            <person name="Gojobori T."/>
            <person name="van der Linden C.G."/>
            <person name="van Loo E.N."/>
            <person name="Jellen E.N."/>
            <person name="Maughan P.J."/>
            <person name="Tester M."/>
        </authorList>
    </citation>
    <scope>NUCLEOTIDE SEQUENCE [LARGE SCALE GENOMIC DNA]</scope>
    <source>
        <strain evidence="1">cv. PI 614886</strain>
    </source>
</reference>
<accession>A0A803LEU4</accession>
<dbReference type="CDD" id="cd09272">
    <property type="entry name" value="RNase_HI_RT_Ty1"/>
    <property type="match status" value="1"/>
</dbReference>
<dbReference type="InterPro" id="IPR043502">
    <property type="entry name" value="DNA/RNA_pol_sf"/>
</dbReference>
<organism evidence="1 2">
    <name type="scientific">Chenopodium quinoa</name>
    <name type="common">Quinoa</name>
    <dbReference type="NCBI Taxonomy" id="63459"/>
    <lineage>
        <taxon>Eukaryota</taxon>
        <taxon>Viridiplantae</taxon>
        <taxon>Streptophyta</taxon>
        <taxon>Embryophyta</taxon>
        <taxon>Tracheophyta</taxon>
        <taxon>Spermatophyta</taxon>
        <taxon>Magnoliopsida</taxon>
        <taxon>eudicotyledons</taxon>
        <taxon>Gunneridae</taxon>
        <taxon>Pentapetalae</taxon>
        <taxon>Caryophyllales</taxon>
        <taxon>Chenopodiaceae</taxon>
        <taxon>Chenopodioideae</taxon>
        <taxon>Atripliceae</taxon>
        <taxon>Chenopodium</taxon>
    </lineage>
</organism>
<sequence length="149" mass="16717">MNGCTPCTFPFPKGVNLSTESGELLEDPESYRRLVGRLLYLNLSRPDLSFSVQQLSQYLGCPRKPLMQAALHVVKYIKGTGQHLVKKKQKVVSKSSCEAEFRSMSQTTSEIAWIVGLFEDLGQDWPLPVTLFCDNKSAEYIAHNPALHD</sequence>
<dbReference type="PANTHER" id="PTHR11439:SF522">
    <property type="entry name" value="REVERSE TRANSCRIPTASE TY1_COPIA-TYPE DOMAIN-CONTAINING PROTEIN"/>
    <property type="match status" value="1"/>
</dbReference>
<dbReference type="Proteomes" id="UP000596660">
    <property type="component" value="Unplaced"/>
</dbReference>
<dbReference type="AlphaFoldDB" id="A0A803LEU4"/>
<evidence type="ECO:0000313" key="1">
    <source>
        <dbReference type="EnsemblPlants" id="AUR62011700-RA:cds"/>
    </source>
</evidence>
<dbReference type="SUPFAM" id="SSF56672">
    <property type="entry name" value="DNA/RNA polymerases"/>
    <property type="match status" value="1"/>
</dbReference>
<keyword evidence="2" id="KW-1185">Reference proteome</keyword>
<dbReference type="EnsemblPlants" id="AUR62011700-RA">
    <property type="protein sequence ID" value="AUR62011700-RA:cds"/>
    <property type="gene ID" value="AUR62011700"/>
</dbReference>
<protein>
    <submittedName>
        <fullName evidence="1">Uncharacterized protein</fullName>
    </submittedName>
</protein>
<dbReference type="OMA" id="TWYNIEV"/>
<dbReference type="Gramene" id="AUR62011700-RA">
    <property type="protein sequence ID" value="AUR62011700-RA:cds"/>
    <property type="gene ID" value="AUR62011700"/>
</dbReference>
<dbReference type="PANTHER" id="PTHR11439">
    <property type="entry name" value="GAG-POL-RELATED RETROTRANSPOSON"/>
    <property type="match status" value="1"/>
</dbReference>
<proteinExistence type="predicted"/>